<feature type="domain" description="GST C-terminal" evidence="2">
    <location>
        <begin position="81"/>
        <end position="205"/>
    </location>
</feature>
<reference evidence="3 4" key="1">
    <citation type="submission" date="2014-02" db="EMBL/GenBank/DDBJ databases">
        <title>The small core and large imbalanced accessory genome model reveals a collaborative survival strategy of Sorangium cellulosum strains in nature.</title>
        <authorList>
            <person name="Han K."/>
            <person name="Peng R."/>
            <person name="Blom J."/>
            <person name="Li Y.-Z."/>
        </authorList>
    </citation>
    <scope>NUCLEOTIDE SEQUENCE [LARGE SCALE GENOMIC DNA]</scope>
    <source>
        <strain evidence="3 4">So0011-07</strain>
    </source>
</reference>
<evidence type="ECO:0000313" key="3">
    <source>
        <dbReference type="EMBL" id="KYF87620.1"/>
    </source>
</evidence>
<dbReference type="InterPro" id="IPR040079">
    <property type="entry name" value="Glutathione_S-Trfase"/>
</dbReference>
<evidence type="ECO:0000313" key="4">
    <source>
        <dbReference type="Proteomes" id="UP000075635"/>
    </source>
</evidence>
<gene>
    <name evidence="3" type="ORF">BE17_38330</name>
</gene>
<organism evidence="3 4">
    <name type="scientific">Sorangium cellulosum</name>
    <name type="common">Polyangium cellulosum</name>
    <dbReference type="NCBI Taxonomy" id="56"/>
    <lineage>
        <taxon>Bacteria</taxon>
        <taxon>Pseudomonadati</taxon>
        <taxon>Myxococcota</taxon>
        <taxon>Polyangia</taxon>
        <taxon>Polyangiales</taxon>
        <taxon>Polyangiaceae</taxon>
        <taxon>Sorangium</taxon>
    </lineage>
</organism>
<evidence type="ECO:0008006" key="5">
    <source>
        <dbReference type="Google" id="ProtNLM"/>
    </source>
</evidence>
<dbReference type="SFLD" id="SFLDS00019">
    <property type="entry name" value="Glutathione_Transferase_(cytos"/>
    <property type="match status" value="1"/>
</dbReference>
<dbReference type="AlphaFoldDB" id="A0A150S5C5"/>
<dbReference type="EMBL" id="JEMB01001421">
    <property type="protein sequence ID" value="KYF87620.1"/>
    <property type="molecule type" value="Genomic_DNA"/>
</dbReference>
<evidence type="ECO:0000259" key="2">
    <source>
        <dbReference type="PROSITE" id="PS50405"/>
    </source>
</evidence>
<dbReference type="SFLD" id="SFLDG00358">
    <property type="entry name" value="Main_(cytGST)"/>
    <property type="match status" value="1"/>
</dbReference>
<dbReference type="PROSITE" id="PS50404">
    <property type="entry name" value="GST_NTER"/>
    <property type="match status" value="1"/>
</dbReference>
<dbReference type="PROSITE" id="PS50405">
    <property type="entry name" value="GST_CTER"/>
    <property type="match status" value="1"/>
</dbReference>
<dbReference type="InterPro" id="IPR036282">
    <property type="entry name" value="Glutathione-S-Trfase_C_sf"/>
</dbReference>
<dbReference type="SUPFAM" id="SSF47616">
    <property type="entry name" value="GST C-terminal domain-like"/>
    <property type="match status" value="1"/>
</dbReference>
<proteinExistence type="predicted"/>
<name>A0A150S5C5_SORCE</name>
<comment type="caution">
    <text evidence="3">The sequence shown here is derived from an EMBL/GenBank/DDBJ whole genome shotgun (WGS) entry which is preliminary data.</text>
</comment>
<accession>A0A150S5C5</accession>
<sequence length="219" mass="24139">MIILHGSAGSPFFSRVRMQAYAKGLEVELRRTAQRTPEFQRMNPLGKIPVLEHDGFVLPESLVICEYLEDAFPTPSLLGDTPAARARVRLVVRTVDLYCGGVMSLLRAASDPSFKFDAAAERASLDKGLDALEIFLAGDGFAASEALSLADCTLVPWLFYATMLTKQGDDSLTRRPKLARYVEFIGGQELTRTIWGEMDEAYRAFLTLWKAGQVAANKG</sequence>
<dbReference type="Pfam" id="PF13410">
    <property type="entry name" value="GST_C_2"/>
    <property type="match status" value="1"/>
</dbReference>
<dbReference type="InterPro" id="IPR036249">
    <property type="entry name" value="Thioredoxin-like_sf"/>
</dbReference>
<dbReference type="InterPro" id="IPR050983">
    <property type="entry name" value="GST_Omega/HSP26"/>
</dbReference>
<feature type="domain" description="GST N-terminal" evidence="1">
    <location>
        <begin position="1"/>
        <end position="76"/>
    </location>
</feature>
<dbReference type="InterPro" id="IPR010987">
    <property type="entry name" value="Glutathione-S-Trfase_C-like"/>
</dbReference>
<dbReference type="Pfam" id="PF13417">
    <property type="entry name" value="GST_N_3"/>
    <property type="match status" value="1"/>
</dbReference>
<dbReference type="PANTHER" id="PTHR43968:SF6">
    <property type="entry name" value="GLUTATHIONE S-TRANSFERASE OMEGA"/>
    <property type="match status" value="1"/>
</dbReference>
<protein>
    <recommendedName>
        <fullName evidence="5">Glutathione S-transferase</fullName>
    </recommendedName>
</protein>
<dbReference type="PANTHER" id="PTHR43968">
    <property type="match status" value="1"/>
</dbReference>
<dbReference type="InterPro" id="IPR004045">
    <property type="entry name" value="Glutathione_S-Trfase_N"/>
</dbReference>
<dbReference type="CDD" id="cd00299">
    <property type="entry name" value="GST_C_family"/>
    <property type="match status" value="1"/>
</dbReference>
<dbReference type="CDD" id="cd00570">
    <property type="entry name" value="GST_N_family"/>
    <property type="match status" value="1"/>
</dbReference>
<evidence type="ECO:0000259" key="1">
    <source>
        <dbReference type="PROSITE" id="PS50404"/>
    </source>
</evidence>
<dbReference type="Gene3D" id="3.40.30.10">
    <property type="entry name" value="Glutaredoxin"/>
    <property type="match status" value="1"/>
</dbReference>
<dbReference type="SUPFAM" id="SSF52833">
    <property type="entry name" value="Thioredoxin-like"/>
    <property type="match status" value="1"/>
</dbReference>
<dbReference type="Proteomes" id="UP000075635">
    <property type="component" value="Unassembled WGS sequence"/>
</dbReference>
<dbReference type="Gene3D" id="1.20.1050.10">
    <property type="match status" value="1"/>
</dbReference>
<dbReference type="GO" id="GO:0005737">
    <property type="term" value="C:cytoplasm"/>
    <property type="evidence" value="ECO:0007669"/>
    <property type="project" value="TreeGrafter"/>
</dbReference>